<keyword evidence="8 17" id="KW-0812">Transmembrane</keyword>
<evidence type="ECO:0000256" key="8">
    <source>
        <dbReference type="ARBA" id="ARBA00022692"/>
    </source>
</evidence>
<dbReference type="EMBL" id="GU097654">
    <property type="protein sequence ID" value="ACY09433.1"/>
    <property type="molecule type" value="Genomic_DNA"/>
</dbReference>
<dbReference type="GO" id="GO:0003954">
    <property type="term" value="F:NADH dehydrogenase activity"/>
    <property type="evidence" value="ECO:0007669"/>
    <property type="project" value="TreeGrafter"/>
</dbReference>
<name>D8WHB0_9HYME</name>
<dbReference type="GO" id="GO:0042773">
    <property type="term" value="P:ATP synthesis coupled electron transport"/>
    <property type="evidence" value="ECO:0007669"/>
    <property type="project" value="InterPro"/>
</dbReference>
<keyword evidence="9" id="KW-1278">Translocase</keyword>
<keyword evidence="7 17" id="KW-0679">Respiratory chain</keyword>
<organism evidence="19">
    <name type="scientific">Phanerotoma flava</name>
    <dbReference type="NCBI Taxonomy" id="684660"/>
    <lineage>
        <taxon>Eukaryota</taxon>
        <taxon>Metazoa</taxon>
        <taxon>Ecdysozoa</taxon>
        <taxon>Arthropoda</taxon>
        <taxon>Hexapoda</taxon>
        <taxon>Insecta</taxon>
        <taxon>Pterygota</taxon>
        <taxon>Neoptera</taxon>
        <taxon>Endopterygota</taxon>
        <taxon>Hymenoptera</taxon>
        <taxon>Apocrita</taxon>
        <taxon>Ichneumonoidea</taxon>
        <taxon>Braconidae</taxon>
        <taxon>Cheloninae</taxon>
        <taxon>Phanerotoma</taxon>
    </lineage>
</organism>
<evidence type="ECO:0000256" key="17">
    <source>
        <dbReference type="RuleBase" id="RU003297"/>
    </source>
</evidence>
<gene>
    <name evidence="19" type="primary">ND4</name>
</gene>
<evidence type="ECO:0000256" key="1">
    <source>
        <dbReference type="ARBA" id="ARBA00003257"/>
    </source>
</evidence>
<feature type="transmembrane region" description="Helical" evidence="17">
    <location>
        <begin position="252"/>
        <end position="271"/>
    </location>
</feature>
<evidence type="ECO:0000256" key="9">
    <source>
        <dbReference type="ARBA" id="ARBA00022967"/>
    </source>
</evidence>
<feature type="transmembrane region" description="Helical" evidence="17">
    <location>
        <begin position="386"/>
        <end position="405"/>
    </location>
</feature>
<evidence type="ECO:0000256" key="11">
    <source>
        <dbReference type="ARBA" id="ARBA00022989"/>
    </source>
</evidence>
<keyword evidence="10 17" id="KW-0249">Electron transport</keyword>
<keyword evidence="13 17" id="KW-0830">Ubiquinone</keyword>
<evidence type="ECO:0000256" key="16">
    <source>
        <dbReference type="ARBA" id="ARBA00049551"/>
    </source>
</evidence>
<dbReference type="PRINTS" id="PR01437">
    <property type="entry name" value="NUOXDRDTASE4"/>
</dbReference>
<evidence type="ECO:0000256" key="2">
    <source>
        <dbReference type="ARBA" id="ARBA00004225"/>
    </source>
</evidence>
<evidence type="ECO:0000256" key="3">
    <source>
        <dbReference type="ARBA" id="ARBA00009025"/>
    </source>
</evidence>
<accession>D8WHB0</accession>
<dbReference type="GO" id="GO:0048039">
    <property type="term" value="F:ubiquinone binding"/>
    <property type="evidence" value="ECO:0007669"/>
    <property type="project" value="TreeGrafter"/>
</dbReference>
<feature type="transmembrane region" description="Helical" evidence="17">
    <location>
        <begin position="142"/>
        <end position="164"/>
    </location>
</feature>
<comment type="subcellular location">
    <subcellularLocation>
        <location evidence="2 17">Mitochondrion membrane</location>
        <topology evidence="2 17">Multi-pass membrane protein</topology>
    </subcellularLocation>
</comment>
<evidence type="ECO:0000256" key="6">
    <source>
        <dbReference type="ARBA" id="ARBA00022448"/>
    </source>
</evidence>
<evidence type="ECO:0000256" key="12">
    <source>
        <dbReference type="ARBA" id="ARBA00023027"/>
    </source>
</evidence>
<dbReference type="InterPro" id="IPR001750">
    <property type="entry name" value="ND/Mrp_TM"/>
</dbReference>
<evidence type="ECO:0000256" key="5">
    <source>
        <dbReference type="ARBA" id="ARBA00021006"/>
    </source>
</evidence>
<proteinExistence type="inferred from homology"/>
<evidence type="ECO:0000313" key="19">
    <source>
        <dbReference type="EMBL" id="ACY09433.1"/>
    </source>
</evidence>
<dbReference type="Pfam" id="PF00361">
    <property type="entry name" value="Proton_antipo_M"/>
    <property type="match status" value="1"/>
</dbReference>
<evidence type="ECO:0000256" key="15">
    <source>
        <dbReference type="ARBA" id="ARBA00023136"/>
    </source>
</evidence>
<keyword evidence="6 17" id="KW-0813">Transport</keyword>
<feature type="transmembrane region" description="Helical" evidence="17">
    <location>
        <begin position="220"/>
        <end position="240"/>
    </location>
</feature>
<keyword evidence="14 17" id="KW-0496">Mitochondrion</keyword>
<evidence type="ECO:0000256" key="13">
    <source>
        <dbReference type="ARBA" id="ARBA00023075"/>
    </source>
</evidence>
<evidence type="ECO:0000256" key="7">
    <source>
        <dbReference type="ARBA" id="ARBA00022660"/>
    </source>
</evidence>
<dbReference type="GO" id="GO:0008137">
    <property type="term" value="F:NADH dehydrogenase (ubiquinone) activity"/>
    <property type="evidence" value="ECO:0007669"/>
    <property type="project" value="UniProtKB-UniRule"/>
</dbReference>
<feature type="domain" description="NADH:quinone oxidoreductase/Mrp antiporter transmembrane" evidence="18">
    <location>
        <begin position="105"/>
        <end position="393"/>
    </location>
</feature>
<dbReference type="PANTHER" id="PTHR43507">
    <property type="entry name" value="NADH-UBIQUINONE OXIDOREDUCTASE CHAIN 4"/>
    <property type="match status" value="1"/>
</dbReference>
<evidence type="ECO:0000256" key="14">
    <source>
        <dbReference type="ARBA" id="ARBA00023128"/>
    </source>
</evidence>
<feature type="transmembrane region" description="Helical" evidence="17">
    <location>
        <begin position="86"/>
        <end position="104"/>
    </location>
</feature>
<dbReference type="GO" id="GO:0015990">
    <property type="term" value="P:electron transport coupled proton transport"/>
    <property type="evidence" value="ECO:0007669"/>
    <property type="project" value="TreeGrafter"/>
</dbReference>
<evidence type="ECO:0000256" key="10">
    <source>
        <dbReference type="ARBA" id="ARBA00022982"/>
    </source>
</evidence>
<dbReference type="InterPro" id="IPR003918">
    <property type="entry name" value="NADH_UbQ_OxRdtase"/>
</dbReference>
<dbReference type="EC" id="7.1.1.2" evidence="4 17"/>
<dbReference type="PANTHER" id="PTHR43507:SF20">
    <property type="entry name" value="NADH-UBIQUINONE OXIDOREDUCTASE CHAIN 4"/>
    <property type="match status" value="1"/>
</dbReference>
<comment type="catalytic activity">
    <reaction evidence="16 17">
        <text>a ubiquinone + NADH + 5 H(+)(in) = a ubiquinol + NAD(+) + 4 H(+)(out)</text>
        <dbReference type="Rhea" id="RHEA:29091"/>
        <dbReference type="Rhea" id="RHEA-COMP:9565"/>
        <dbReference type="Rhea" id="RHEA-COMP:9566"/>
        <dbReference type="ChEBI" id="CHEBI:15378"/>
        <dbReference type="ChEBI" id="CHEBI:16389"/>
        <dbReference type="ChEBI" id="CHEBI:17976"/>
        <dbReference type="ChEBI" id="CHEBI:57540"/>
        <dbReference type="ChEBI" id="CHEBI:57945"/>
        <dbReference type="EC" id="7.1.1.2"/>
    </reaction>
</comment>
<keyword evidence="12 17" id="KW-0520">NAD</keyword>
<comment type="function">
    <text evidence="1">Core subunit of the mitochondrial membrane respiratory chain NADH dehydrogenase (Complex I) that is believed to belong to the minimal assembly required for catalysis. Complex I functions in the transfer of electrons from NADH to the respiratory chain. The immediate electron acceptor for the enzyme is believed to be ubiquinone.</text>
</comment>
<dbReference type="AlphaFoldDB" id="D8WHB0"/>
<sequence>MMKLLLTLFMYNLFSFFFNQYKMFNYMILIIMMNILFKLNYINLFNYMYLSFMTDSLNLFLIMLILWTILLAFQSNFSFLNNKNKLNFHFTIMFMMLFLMMFFFSMNLLYFYIFFECSMIPIMLIIMGWGNQIDRIQALMYMLFYTLFGSLPLILIIFIINFNYFSMMMNMLIYYMNLMNIMNNLFIYLFMILGFLIKIPLYCMHLWLPKAHVESPISGSMILASIMLKLGTYGFLRLMLTFKKLFSNFNKIIMPLLIWGTIMSCIVTININDLKIINAYSSIIHMNSMMFSMLTNSYWSLFSSKLMMLSHGLCSSAIFCLINFYYERLNSRNIIIIKGLTNFSPIMSLWWFLFCMSNISAPPSLNFFSEIMLIISMLIYSKLNMILIMLMIFLSSLIYIYFYSISQHNNMYMYMYNMKNFSKREYLINFNHFLPIMFMIMFFNLFF</sequence>
<reference evidence="19" key="1">
    <citation type="journal article" date="2010" name="BMC Genomics">
        <title>Comparative mitogenomics of Braconidae (Insecta: Hymenoptera) and the phylogenetic utility of mitochondrial genomes with special reference to Holometabolous insects.</title>
        <authorList>
            <person name="Wei S.J."/>
            <person name="Shi M."/>
            <person name="Sharkey M.J."/>
            <person name="van Achterberg C."/>
            <person name="Chen X.X."/>
        </authorList>
    </citation>
    <scope>NUCLEOTIDE SEQUENCE</scope>
</reference>
<evidence type="ECO:0000256" key="4">
    <source>
        <dbReference type="ARBA" id="ARBA00012944"/>
    </source>
</evidence>
<comment type="function">
    <text evidence="17">Core subunit of the mitochondrial membrane respiratory chain NADH dehydrogenase (Complex I) which catalyzes electron transfer from NADH through the respiratory chain, using ubiquinone as an electron acceptor. Essential for the catalytic activity and assembly of complex I.</text>
</comment>
<feature type="transmembrane region" description="Helical" evidence="17">
    <location>
        <begin position="185"/>
        <end position="208"/>
    </location>
</feature>
<keyword evidence="15 17" id="KW-0472">Membrane</keyword>
<keyword evidence="11 17" id="KW-1133">Transmembrane helix</keyword>
<comment type="similarity">
    <text evidence="3 17">Belongs to the complex I subunit 4 family.</text>
</comment>
<feature type="transmembrane region" description="Helical" evidence="17">
    <location>
        <begin position="426"/>
        <end position="446"/>
    </location>
</feature>
<feature type="transmembrane region" description="Helical" evidence="17">
    <location>
        <begin position="306"/>
        <end position="326"/>
    </location>
</feature>
<feature type="transmembrane region" description="Helical" evidence="17">
    <location>
        <begin position="109"/>
        <end position="130"/>
    </location>
</feature>
<feature type="transmembrane region" description="Helical" evidence="17">
    <location>
        <begin position="25"/>
        <end position="45"/>
    </location>
</feature>
<protein>
    <recommendedName>
        <fullName evidence="5 17">NADH-ubiquinone oxidoreductase chain 4</fullName>
        <ecNumber evidence="4 17">7.1.1.2</ecNumber>
    </recommendedName>
</protein>
<evidence type="ECO:0000259" key="18">
    <source>
        <dbReference type="Pfam" id="PF00361"/>
    </source>
</evidence>
<feature type="transmembrane region" description="Helical" evidence="17">
    <location>
        <begin position="57"/>
        <end position="74"/>
    </location>
</feature>
<geneLocation type="mitochondrion" evidence="19"/>
<dbReference type="GO" id="GO:0031966">
    <property type="term" value="C:mitochondrial membrane"/>
    <property type="evidence" value="ECO:0007669"/>
    <property type="project" value="UniProtKB-SubCell"/>
</dbReference>